<dbReference type="OrthoDB" id="8141596at2"/>
<dbReference type="EMBL" id="CP002826">
    <property type="protein sequence ID" value="AEI05763.1"/>
    <property type="molecule type" value="Genomic_DNA"/>
</dbReference>
<dbReference type="eggNOG" id="ENOG5031BMM">
    <property type="taxonomic scope" value="Bacteria"/>
</dbReference>
<feature type="region of interest" description="Disordered" evidence="1">
    <location>
        <begin position="163"/>
        <end position="201"/>
    </location>
</feature>
<protein>
    <submittedName>
        <fullName evidence="2">Uncharacterized protein</fullName>
    </submittedName>
</protein>
<feature type="compositionally biased region" description="Low complexity" evidence="1">
    <location>
        <begin position="177"/>
        <end position="201"/>
    </location>
</feature>
<dbReference type="KEGG" id="ocg:OCA5_c10440"/>
<accession>F8BSX2</accession>
<reference evidence="2 3" key="1">
    <citation type="journal article" date="2011" name="J. Bacteriol.">
        <title>Complete genome sequences of the chemolithoautotrophic Oligotropha carboxidovorans strains OM4 and OM5.</title>
        <authorList>
            <person name="Volland S."/>
            <person name="Rachinger M."/>
            <person name="Strittmatter A."/>
            <person name="Daniel R."/>
            <person name="Gottschalk G."/>
            <person name="Meyer O."/>
        </authorList>
    </citation>
    <scope>NUCLEOTIDE SEQUENCE [LARGE SCALE GENOMIC DNA]</scope>
    <source>
        <strain evidence="3">ATCC 49405 / DSM 1227 / KCTC 32145 / OM5</strain>
    </source>
</reference>
<dbReference type="HOGENOM" id="CLU_1232888_0_0_5"/>
<name>F8BSX2_AFIC5</name>
<keyword evidence="3" id="KW-1185">Reference proteome</keyword>
<gene>
    <name evidence="2" type="ordered locus">OCA5_c10440</name>
</gene>
<proteinExistence type="predicted"/>
<feature type="compositionally biased region" description="Pro residues" evidence="1">
    <location>
        <begin position="166"/>
        <end position="176"/>
    </location>
</feature>
<dbReference type="STRING" id="504832.OCA5_c10440"/>
<evidence type="ECO:0000313" key="3">
    <source>
        <dbReference type="Proteomes" id="UP000007730"/>
    </source>
</evidence>
<feature type="region of interest" description="Disordered" evidence="1">
    <location>
        <begin position="68"/>
        <end position="93"/>
    </location>
</feature>
<dbReference type="RefSeq" id="WP_013912913.1">
    <property type="nucleotide sequence ID" value="NC_011386.1"/>
</dbReference>
<organism evidence="2 3">
    <name type="scientific">Afipia carboxidovorans (strain ATCC 49405 / DSM 1227 / KCTC 32145 / OM5)</name>
    <name type="common">Oligotropha carboxidovorans</name>
    <dbReference type="NCBI Taxonomy" id="504832"/>
    <lineage>
        <taxon>Bacteria</taxon>
        <taxon>Pseudomonadati</taxon>
        <taxon>Pseudomonadota</taxon>
        <taxon>Alphaproteobacteria</taxon>
        <taxon>Hyphomicrobiales</taxon>
        <taxon>Nitrobacteraceae</taxon>
        <taxon>Afipia</taxon>
    </lineage>
</organism>
<evidence type="ECO:0000256" key="1">
    <source>
        <dbReference type="SAM" id="MobiDB-lite"/>
    </source>
</evidence>
<dbReference type="AlphaFoldDB" id="F8BSX2"/>
<dbReference type="Proteomes" id="UP000007730">
    <property type="component" value="Chromosome"/>
</dbReference>
<sequence>MLPGFRLLAIIVALSASTLVFGLGTAAVLRATHEEFATAPLKSMQVPPSNFVAETPTLALLQVEPPADHEALPAPPPPMEAPPAQETKATEPEDESLLPLVIISDPPSPPLTDAVVELPPQSEAAPEIIPIPESRPHTLKQKATVRHRPRVRHRAHRHYRRIVRPRPAPPPPPQPSFFPLFDPPSATTASTVATTATFPPR</sequence>
<evidence type="ECO:0000313" key="2">
    <source>
        <dbReference type="EMBL" id="AEI05763.1"/>
    </source>
</evidence>